<dbReference type="SUPFAM" id="SSF52172">
    <property type="entry name" value="CheY-like"/>
    <property type="match status" value="1"/>
</dbReference>
<dbReference type="PANTHER" id="PTHR41523:SF8">
    <property type="entry name" value="ETHYLENE RESPONSE SENSOR PROTEIN"/>
    <property type="match status" value="1"/>
</dbReference>
<evidence type="ECO:0000259" key="10">
    <source>
        <dbReference type="PROSITE" id="PS50109"/>
    </source>
</evidence>
<keyword evidence="9" id="KW-0175">Coiled coil</keyword>
<dbReference type="CDD" id="cd00075">
    <property type="entry name" value="HATPase"/>
    <property type="match status" value="1"/>
</dbReference>
<comment type="catalytic activity">
    <reaction evidence="1">
        <text>ATP + protein L-histidine = ADP + protein N-phospho-L-histidine.</text>
        <dbReference type="EC" id="2.7.13.3"/>
    </reaction>
</comment>
<dbReference type="InterPro" id="IPR011495">
    <property type="entry name" value="Sig_transdc_His_kin_sub2_dim/P"/>
</dbReference>
<feature type="coiled-coil region" evidence="9">
    <location>
        <begin position="121"/>
        <end position="148"/>
    </location>
</feature>
<evidence type="ECO:0000256" key="8">
    <source>
        <dbReference type="PROSITE-ProRule" id="PRU00169"/>
    </source>
</evidence>
<dbReference type="Gene3D" id="3.30.450.20">
    <property type="entry name" value="PAS domain"/>
    <property type="match status" value="1"/>
</dbReference>
<dbReference type="PRINTS" id="PR00344">
    <property type="entry name" value="BCTRLSENSOR"/>
</dbReference>
<keyword evidence="5" id="KW-0547">Nucleotide-binding</keyword>
<dbReference type="Gene3D" id="3.30.565.10">
    <property type="entry name" value="Histidine kinase-like ATPase, C-terminal domain"/>
    <property type="match status" value="1"/>
</dbReference>
<dbReference type="Proteomes" id="UP001302249">
    <property type="component" value="Chromosome"/>
</dbReference>
<protein>
    <recommendedName>
        <fullName evidence="2">histidine kinase</fullName>
        <ecNumber evidence="2">2.7.13.3</ecNumber>
    </recommendedName>
</protein>
<organism evidence="12 13">
    <name type="scientific">Stakelama saccharophila</name>
    <dbReference type="NCBI Taxonomy" id="3075605"/>
    <lineage>
        <taxon>Bacteria</taxon>
        <taxon>Pseudomonadati</taxon>
        <taxon>Pseudomonadota</taxon>
        <taxon>Alphaproteobacteria</taxon>
        <taxon>Sphingomonadales</taxon>
        <taxon>Sphingomonadaceae</taxon>
        <taxon>Stakelama</taxon>
    </lineage>
</organism>
<keyword evidence="3 8" id="KW-0597">Phosphoprotein</keyword>
<name>A0ABZ0BDW1_9SPHN</name>
<keyword evidence="7" id="KW-0067">ATP-binding</keyword>
<sequence length="343" mass="37013">MRILYIDDDAGLRRLAERALTRRGFHVRTAANGPEGLALLDAERFDLVAIDHYMPGQDGLQVLATIRERPDAPPVVYVTGSDETRVAVAALKAGAADYVVKTVGEAFFDLLSRSFEQAVRQVALEADKRRAERELRESLARLETMLGEVHHRVANSLQLVSAFVNMQLVAGCSDETREALIAIQGRIDAIGQVHRRLYTSNHPDSVRLDEYLDHLLRDIGRSLSSGAPDLVLRAQPLVVKPDHAISIGIIVAELSSNAIKYAYPGNSSGEVRVCVEGAGEGFAVRVEDDGIGMPADGKVRGTGLGMRVIDAMARSVGGTICRDDGAQGAAFRLDVPPGVAMEP</sequence>
<evidence type="ECO:0000256" key="7">
    <source>
        <dbReference type="ARBA" id="ARBA00022840"/>
    </source>
</evidence>
<proteinExistence type="predicted"/>
<evidence type="ECO:0000256" key="4">
    <source>
        <dbReference type="ARBA" id="ARBA00022679"/>
    </source>
</evidence>
<dbReference type="SUPFAM" id="SSF55874">
    <property type="entry name" value="ATPase domain of HSP90 chaperone/DNA topoisomerase II/histidine kinase"/>
    <property type="match status" value="1"/>
</dbReference>
<dbReference type="Pfam" id="PF07568">
    <property type="entry name" value="HisKA_2"/>
    <property type="match status" value="1"/>
</dbReference>
<dbReference type="InterPro" id="IPR004358">
    <property type="entry name" value="Sig_transdc_His_kin-like_C"/>
</dbReference>
<dbReference type="InterPro" id="IPR001789">
    <property type="entry name" value="Sig_transdc_resp-reg_receiver"/>
</dbReference>
<evidence type="ECO:0000256" key="9">
    <source>
        <dbReference type="SAM" id="Coils"/>
    </source>
</evidence>
<keyword evidence="6" id="KW-0418">Kinase</keyword>
<dbReference type="CDD" id="cd00156">
    <property type="entry name" value="REC"/>
    <property type="match status" value="1"/>
</dbReference>
<accession>A0ABZ0BDW1</accession>
<gene>
    <name evidence="12" type="ORF">RPR59_06845</name>
</gene>
<dbReference type="Gene3D" id="3.40.50.2300">
    <property type="match status" value="1"/>
</dbReference>
<keyword evidence="4" id="KW-0808">Transferase</keyword>
<dbReference type="Pfam" id="PF00072">
    <property type="entry name" value="Response_reg"/>
    <property type="match status" value="1"/>
</dbReference>
<dbReference type="InterPro" id="IPR011006">
    <property type="entry name" value="CheY-like_superfamily"/>
</dbReference>
<evidence type="ECO:0000256" key="3">
    <source>
        <dbReference type="ARBA" id="ARBA00022553"/>
    </source>
</evidence>
<dbReference type="RefSeq" id="WP_313918011.1">
    <property type="nucleotide sequence ID" value="NZ_CP135076.1"/>
</dbReference>
<evidence type="ECO:0000256" key="5">
    <source>
        <dbReference type="ARBA" id="ARBA00022741"/>
    </source>
</evidence>
<evidence type="ECO:0000259" key="11">
    <source>
        <dbReference type="PROSITE" id="PS50110"/>
    </source>
</evidence>
<dbReference type="InterPro" id="IPR005467">
    <property type="entry name" value="His_kinase_dom"/>
</dbReference>
<evidence type="ECO:0000313" key="12">
    <source>
        <dbReference type="EMBL" id="WNO54956.1"/>
    </source>
</evidence>
<dbReference type="PROSITE" id="PS50109">
    <property type="entry name" value="HIS_KIN"/>
    <property type="match status" value="1"/>
</dbReference>
<dbReference type="EC" id="2.7.13.3" evidence="2"/>
<evidence type="ECO:0000256" key="6">
    <source>
        <dbReference type="ARBA" id="ARBA00022777"/>
    </source>
</evidence>
<dbReference type="Pfam" id="PF02518">
    <property type="entry name" value="HATPase_c"/>
    <property type="match status" value="1"/>
</dbReference>
<dbReference type="SMART" id="SM00448">
    <property type="entry name" value="REC"/>
    <property type="match status" value="1"/>
</dbReference>
<dbReference type="InterPro" id="IPR003594">
    <property type="entry name" value="HATPase_dom"/>
</dbReference>
<dbReference type="PROSITE" id="PS50110">
    <property type="entry name" value="RESPONSE_REGULATORY"/>
    <property type="match status" value="1"/>
</dbReference>
<dbReference type="InterPro" id="IPR036890">
    <property type="entry name" value="HATPase_C_sf"/>
</dbReference>
<reference evidence="12 13" key="1">
    <citation type="submission" date="2023-09" db="EMBL/GenBank/DDBJ databases">
        <authorList>
            <person name="Rey-Velasco X."/>
        </authorList>
    </citation>
    <scope>NUCLEOTIDE SEQUENCE [LARGE SCALE GENOMIC DNA]</scope>
    <source>
        <strain evidence="12 13">W311</strain>
    </source>
</reference>
<dbReference type="SMART" id="SM00387">
    <property type="entry name" value="HATPase_c"/>
    <property type="match status" value="1"/>
</dbReference>
<evidence type="ECO:0000256" key="1">
    <source>
        <dbReference type="ARBA" id="ARBA00000085"/>
    </source>
</evidence>
<feature type="domain" description="Response regulatory" evidence="11">
    <location>
        <begin position="2"/>
        <end position="116"/>
    </location>
</feature>
<feature type="domain" description="Histidine kinase" evidence="10">
    <location>
        <begin position="148"/>
        <end position="339"/>
    </location>
</feature>
<evidence type="ECO:0000313" key="13">
    <source>
        <dbReference type="Proteomes" id="UP001302249"/>
    </source>
</evidence>
<dbReference type="EMBL" id="CP135076">
    <property type="protein sequence ID" value="WNO54956.1"/>
    <property type="molecule type" value="Genomic_DNA"/>
</dbReference>
<dbReference type="PANTHER" id="PTHR41523">
    <property type="entry name" value="TWO-COMPONENT SYSTEM SENSOR PROTEIN"/>
    <property type="match status" value="1"/>
</dbReference>
<keyword evidence="13" id="KW-1185">Reference proteome</keyword>
<feature type="modified residue" description="4-aspartylphosphate" evidence="8">
    <location>
        <position position="51"/>
    </location>
</feature>
<evidence type="ECO:0000256" key="2">
    <source>
        <dbReference type="ARBA" id="ARBA00012438"/>
    </source>
</evidence>